<dbReference type="NCBIfam" id="TIGR02188">
    <property type="entry name" value="Ac_CoA_lig_AcsA"/>
    <property type="match status" value="1"/>
</dbReference>
<dbReference type="Pfam" id="PF00501">
    <property type="entry name" value="AMP-binding"/>
    <property type="match status" value="1"/>
</dbReference>
<dbReference type="Proteomes" id="UP000002071">
    <property type="component" value="Chromosome"/>
</dbReference>
<evidence type="ECO:0000256" key="6">
    <source>
        <dbReference type="NCBIfam" id="TIGR02188"/>
    </source>
</evidence>
<keyword evidence="12" id="KW-1185">Reference proteome</keyword>
<evidence type="ECO:0000256" key="3">
    <source>
        <dbReference type="ARBA" id="ARBA00022598"/>
    </source>
</evidence>
<dbReference type="GO" id="GO:0003987">
    <property type="term" value="F:acetate-CoA ligase activity"/>
    <property type="evidence" value="ECO:0007669"/>
    <property type="project" value="UniProtKB-UniRule"/>
</dbReference>
<dbReference type="InterPro" id="IPR042099">
    <property type="entry name" value="ANL_N_sf"/>
</dbReference>
<dbReference type="GO" id="GO:0016208">
    <property type="term" value="F:AMP binding"/>
    <property type="evidence" value="ECO:0007669"/>
    <property type="project" value="InterPro"/>
</dbReference>
<dbReference type="SUPFAM" id="SSF56801">
    <property type="entry name" value="Acetyl-CoA synthetase-like"/>
    <property type="match status" value="1"/>
</dbReference>
<evidence type="ECO:0000313" key="11">
    <source>
        <dbReference type="EMBL" id="ACV13006.1"/>
    </source>
</evidence>
<feature type="domain" description="Acetyl-coenzyme A synthetase N-terminal" evidence="10">
    <location>
        <begin position="36"/>
        <end position="86"/>
    </location>
</feature>
<dbReference type="AlphaFoldDB" id="C7NR81"/>
<evidence type="ECO:0000259" key="8">
    <source>
        <dbReference type="Pfam" id="PF00501"/>
    </source>
</evidence>
<dbReference type="Gene3D" id="3.30.300.30">
    <property type="match status" value="1"/>
</dbReference>
<dbReference type="GeneID" id="8385154"/>
<accession>C7NR81</accession>
<dbReference type="InterPro" id="IPR020845">
    <property type="entry name" value="AMP-binding_CS"/>
</dbReference>
<evidence type="ECO:0000313" key="12">
    <source>
        <dbReference type="Proteomes" id="UP000002071"/>
    </source>
</evidence>
<dbReference type="GO" id="GO:0043427">
    <property type="term" value="P:carbon fixation by 3-hydroxypropionate cycle"/>
    <property type="evidence" value="ECO:0007669"/>
    <property type="project" value="UniProtKB-ARBA"/>
</dbReference>
<organism evidence="11 12">
    <name type="scientific">Halorhabdus utahensis (strain DSM 12940 / JCM 11049 / AX-2)</name>
    <dbReference type="NCBI Taxonomy" id="519442"/>
    <lineage>
        <taxon>Archaea</taxon>
        <taxon>Methanobacteriati</taxon>
        <taxon>Methanobacteriota</taxon>
        <taxon>Stenosarchaea group</taxon>
        <taxon>Halobacteria</taxon>
        <taxon>Halobacteriales</taxon>
        <taxon>Haloarculaceae</taxon>
        <taxon>Halorhabdus</taxon>
    </lineage>
</organism>
<dbReference type="PANTHER" id="PTHR24095:SF14">
    <property type="entry name" value="ACETYL-COENZYME A SYNTHETASE 1"/>
    <property type="match status" value="1"/>
</dbReference>
<feature type="domain" description="AMP-binding enzyme C-terminal" evidence="9">
    <location>
        <begin position="549"/>
        <end position="627"/>
    </location>
</feature>
<dbReference type="Pfam" id="PF13193">
    <property type="entry name" value="AMP-binding_C"/>
    <property type="match status" value="1"/>
</dbReference>
<dbReference type="PANTHER" id="PTHR24095">
    <property type="entry name" value="ACETYL-COENZYME A SYNTHETASE"/>
    <property type="match status" value="1"/>
</dbReference>
<dbReference type="GO" id="GO:0043955">
    <property type="term" value="F:3-hydroxypropionyl-CoA synthetase activity"/>
    <property type="evidence" value="ECO:0007669"/>
    <property type="project" value="UniProtKB-ARBA"/>
</dbReference>
<dbReference type="KEGG" id="hut:Huta_2845"/>
<proteinExistence type="inferred from homology"/>
<comment type="similarity">
    <text evidence="1">Belongs to the ATP-dependent AMP-binding enzyme family.</text>
</comment>
<keyword evidence="3 11" id="KW-0436">Ligase</keyword>
<name>C7NR81_HALUD</name>
<feature type="compositionally biased region" description="Polar residues" evidence="7">
    <location>
        <begin position="659"/>
        <end position="671"/>
    </location>
</feature>
<dbReference type="eggNOG" id="arCOG01529">
    <property type="taxonomic scope" value="Archaea"/>
</dbReference>
<dbReference type="RefSeq" id="WP_015790568.1">
    <property type="nucleotide sequence ID" value="NC_013158.1"/>
</dbReference>
<feature type="domain" description="AMP-dependent synthetase/ligase" evidence="8">
    <location>
        <begin position="88"/>
        <end position="479"/>
    </location>
</feature>
<feature type="region of interest" description="Disordered" evidence="7">
    <location>
        <begin position="641"/>
        <end position="671"/>
    </location>
</feature>
<dbReference type="InterPro" id="IPR032387">
    <property type="entry name" value="ACAS_N"/>
</dbReference>
<sequence length="671" mass="75213">MNENEDLELEARLPDQDYYRPPAKFVGGANVTDPDVYDRFDEFPDGFSEYAELLTWEERWDETFDGSDPPFFEWFVGGSLNASVNCVDRHLAERKNQAALIWEGEGGEQRTITYQDLHRQVNEMAAVLREVGVEEDDVVTLHLPMVPALPITMLACARIGAVHSVVFAGFSANALADRLVDADSDVVVSIDGYYRRGEWLDHKAKADEAVEAEETSVETALLWSRHDELHEDVELTGEDPYVLVDDVLAGKQGAHVEPVARDAEDPLFLMYTSGTTGKPKGCQHRTGGYLAYAAGTSKYVLDIKTTDTYWCAADIGWITGHSYIVYGPLALGTTSVMYEGTPDYPDRSRLWEIAERYDVDIFHTSPTAIRQFMKWGEEHLAGHDFDFRHLTTVGEPIQPEAWQWYYDHVGDEDAVIVDTWWQTETGGHLITNLPALEDMKPGSAGRPCPGIEPALYEDDGTEIEAASGRAGNLVIERPWPGMLQTVYGDDDRFIDEYWRRFSDTDSDDWRDWVYKTGDGAVHGQDGYYRVLGRLDDVMNVAGHRLGTMELESAVAEVEAIAEAAVVAREDRERGHVPDVYVVLRDGVEASDDVRKQVIASVEDEIGAFARPDRVLFVSDLPKTRSGKIMRRVLENISNKEDLGDTTTLRDPSVPDQIREQIQTNGGESPRS</sequence>
<dbReference type="HOGENOM" id="CLU_000022_3_6_2"/>
<keyword evidence="5" id="KW-0067">ATP-binding</keyword>
<dbReference type="GO" id="GO:0019427">
    <property type="term" value="P:acetyl-CoA biosynthetic process from acetate"/>
    <property type="evidence" value="ECO:0007669"/>
    <property type="project" value="UniProtKB-UniRule"/>
</dbReference>
<dbReference type="EC" id="6.2.1.1" evidence="2 6"/>
<dbReference type="EMBL" id="CP001687">
    <property type="protein sequence ID" value="ACV13006.1"/>
    <property type="molecule type" value="Genomic_DNA"/>
</dbReference>
<reference evidence="11 12" key="1">
    <citation type="journal article" date="2009" name="Stand. Genomic Sci.">
        <title>Complete genome sequence of Halorhabdus utahensis type strain (AX-2).</title>
        <authorList>
            <person name="Anderson I."/>
            <person name="Tindall B.J."/>
            <person name="Pomrenke H."/>
            <person name="Goker M."/>
            <person name="Lapidus A."/>
            <person name="Nolan M."/>
            <person name="Copeland A."/>
            <person name="Glavina Del Rio T."/>
            <person name="Chen F."/>
            <person name="Tice H."/>
            <person name="Cheng J.F."/>
            <person name="Lucas S."/>
            <person name="Chertkov O."/>
            <person name="Bruce D."/>
            <person name="Brettin T."/>
            <person name="Detter J.C."/>
            <person name="Han C."/>
            <person name="Goodwin L."/>
            <person name="Land M."/>
            <person name="Hauser L."/>
            <person name="Chang Y.J."/>
            <person name="Jeffries C.D."/>
            <person name="Pitluck S."/>
            <person name="Pati A."/>
            <person name="Mavromatis K."/>
            <person name="Ivanova N."/>
            <person name="Ovchinnikova G."/>
            <person name="Chen A."/>
            <person name="Palaniappan K."/>
            <person name="Chain P."/>
            <person name="Rohde M."/>
            <person name="Bristow J."/>
            <person name="Eisen J.A."/>
            <person name="Markowitz V."/>
            <person name="Hugenholtz P."/>
            <person name="Kyrpides N.C."/>
            <person name="Klenk H.P."/>
        </authorList>
    </citation>
    <scope>NUCLEOTIDE SEQUENCE [LARGE SCALE GENOMIC DNA]</scope>
    <source>
        <strain evidence="12">DSM 12940 / JCM 11049 / AX-2</strain>
    </source>
</reference>
<dbReference type="PROSITE" id="PS00455">
    <property type="entry name" value="AMP_BINDING"/>
    <property type="match status" value="1"/>
</dbReference>
<evidence type="ECO:0000256" key="1">
    <source>
        <dbReference type="ARBA" id="ARBA00006432"/>
    </source>
</evidence>
<keyword evidence="4" id="KW-0547">Nucleotide-binding</keyword>
<gene>
    <name evidence="11" type="ordered locus">Huta_2845</name>
</gene>
<evidence type="ECO:0000256" key="4">
    <source>
        <dbReference type="ARBA" id="ARBA00022741"/>
    </source>
</evidence>
<dbReference type="InterPro" id="IPR045851">
    <property type="entry name" value="AMP-bd_C_sf"/>
</dbReference>
<evidence type="ECO:0000256" key="7">
    <source>
        <dbReference type="SAM" id="MobiDB-lite"/>
    </source>
</evidence>
<dbReference type="GO" id="GO:0005524">
    <property type="term" value="F:ATP binding"/>
    <property type="evidence" value="ECO:0007669"/>
    <property type="project" value="UniProtKB-KW"/>
</dbReference>
<evidence type="ECO:0000259" key="10">
    <source>
        <dbReference type="Pfam" id="PF16177"/>
    </source>
</evidence>
<dbReference type="InterPro" id="IPR000873">
    <property type="entry name" value="AMP-dep_synth/lig_dom"/>
</dbReference>
<dbReference type="Gene3D" id="3.40.50.12780">
    <property type="entry name" value="N-terminal domain of ligase-like"/>
    <property type="match status" value="1"/>
</dbReference>
<evidence type="ECO:0000256" key="2">
    <source>
        <dbReference type="ARBA" id="ARBA00013275"/>
    </source>
</evidence>
<evidence type="ECO:0000256" key="5">
    <source>
        <dbReference type="ARBA" id="ARBA00022840"/>
    </source>
</evidence>
<dbReference type="OrthoDB" id="371752at2157"/>
<dbReference type="STRING" id="519442.Huta_2845"/>
<protein>
    <recommendedName>
        <fullName evidence="2 6">Acetate--CoA ligase</fullName>
        <ecNumber evidence="2 6">6.2.1.1</ecNumber>
    </recommendedName>
</protein>
<dbReference type="InterPro" id="IPR025110">
    <property type="entry name" value="AMP-bd_C"/>
</dbReference>
<evidence type="ECO:0000259" key="9">
    <source>
        <dbReference type="Pfam" id="PF13193"/>
    </source>
</evidence>
<dbReference type="InterPro" id="IPR011904">
    <property type="entry name" value="Ac_CoA_lig"/>
</dbReference>
<dbReference type="FunFam" id="3.40.50.12780:FF:000001">
    <property type="entry name" value="Acetyl-coenzyme A synthetase"/>
    <property type="match status" value="1"/>
</dbReference>
<dbReference type="NCBIfam" id="NF001208">
    <property type="entry name" value="PRK00174.1"/>
    <property type="match status" value="1"/>
</dbReference>
<dbReference type="Pfam" id="PF16177">
    <property type="entry name" value="ACAS_N"/>
    <property type="match status" value="1"/>
</dbReference>